<dbReference type="CDD" id="cd17895">
    <property type="entry name" value="AGPR_1_N"/>
    <property type="match status" value="1"/>
</dbReference>
<dbReference type="Proteomes" id="UP000315454">
    <property type="component" value="Unassembled WGS sequence"/>
</dbReference>
<dbReference type="Pfam" id="PF01118">
    <property type="entry name" value="Semialdhyde_dh"/>
    <property type="match status" value="1"/>
</dbReference>
<dbReference type="InterPro" id="IPR023013">
    <property type="entry name" value="AGPR_AS"/>
</dbReference>
<dbReference type="FunFam" id="3.30.360.10:FF:000014">
    <property type="entry name" value="N-acetyl-gamma-glutamyl-phosphate reductase"/>
    <property type="match status" value="1"/>
</dbReference>
<dbReference type="EC" id="1.2.1.38" evidence="7"/>
<feature type="active site" evidence="7 8">
    <location>
        <position position="154"/>
    </location>
</feature>
<dbReference type="GO" id="GO:0051287">
    <property type="term" value="F:NAD binding"/>
    <property type="evidence" value="ECO:0007669"/>
    <property type="project" value="InterPro"/>
</dbReference>
<name>A0A524RTR7_9CHRO</name>
<dbReference type="Pfam" id="PF22698">
    <property type="entry name" value="Semialdhyde_dhC_1"/>
    <property type="match status" value="1"/>
</dbReference>
<evidence type="ECO:0000256" key="3">
    <source>
        <dbReference type="ARBA" id="ARBA00022605"/>
    </source>
</evidence>
<evidence type="ECO:0000259" key="9">
    <source>
        <dbReference type="SMART" id="SM00859"/>
    </source>
</evidence>
<comment type="similarity">
    <text evidence="7">Belongs to the NAGSA dehydrogenase family. Type 1 subfamily.</text>
</comment>
<dbReference type="AlphaFoldDB" id="A0A524RTR7"/>
<dbReference type="NCBIfam" id="TIGR01850">
    <property type="entry name" value="argC"/>
    <property type="match status" value="1"/>
</dbReference>
<evidence type="ECO:0000256" key="2">
    <source>
        <dbReference type="ARBA" id="ARBA00022571"/>
    </source>
</evidence>
<proteinExistence type="inferred from homology"/>
<keyword evidence="3 7" id="KW-0028">Amino-acid biosynthesis</keyword>
<dbReference type="CDD" id="cd23934">
    <property type="entry name" value="AGPR_1_C"/>
    <property type="match status" value="1"/>
</dbReference>
<keyword evidence="5 7" id="KW-0560">Oxidoreductase</keyword>
<dbReference type="UniPathway" id="UPA00068">
    <property type="reaction ID" value="UER00108"/>
</dbReference>
<dbReference type="PANTHER" id="PTHR32338">
    <property type="entry name" value="N-ACETYL-GAMMA-GLUTAMYL-PHOSPHATE REDUCTASE, CHLOROPLASTIC-RELATED-RELATED"/>
    <property type="match status" value="1"/>
</dbReference>
<dbReference type="PANTHER" id="PTHR32338:SF10">
    <property type="entry name" value="N-ACETYL-GAMMA-GLUTAMYL-PHOSPHATE REDUCTASE, CHLOROPLASTIC-RELATED"/>
    <property type="match status" value="1"/>
</dbReference>
<dbReference type="Gene3D" id="3.40.50.720">
    <property type="entry name" value="NAD(P)-binding Rossmann-like Domain"/>
    <property type="match status" value="1"/>
</dbReference>
<dbReference type="Gene3D" id="3.30.360.10">
    <property type="entry name" value="Dihydrodipicolinate Reductase, domain 2"/>
    <property type="match status" value="1"/>
</dbReference>
<dbReference type="HAMAP" id="MF_00150">
    <property type="entry name" value="ArgC_type1"/>
    <property type="match status" value="1"/>
</dbReference>
<reference evidence="10 11" key="1">
    <citation type="journal article" date="2019" name="mSystems">
        <title>Life at home and on the roam: Genomic adaptions reflect the dual lifestyle of an intracellular, facultative symbiont.</title>
        <authorList>
            <person name="Burgsdorf I."/>
        </authorList>
    </citation>
    <scope>NUCLEOTIDE SEQUENCE [LARGE SCALE GENOMIC DNA]</scope>
    <source>
        <strain evidence="10">277cI</strain>
    </source>
</reference>
<comment type="catalytic activity">
    <reaction evidence="6 7">
        <text>N-acetyl-L-glutamate 5-semialdehyde + phosphate + NADP(+) = N-acetyl-L-glutamyl 5-phosphate + NADPH + H(+)</text>
        <dbReference type="Rhea" id="RHEA:21588"/>
        <dbReference type="ChEBI" id="CHEBI:15378"/>
        <dbReference type="ChEBI" id="CHEBI:29123"/>
        <dbReference type="ChEBI" id="CHEBI:43474"/>
        <dbReference type="ChEBI" id="CHEBI:57783"/>
        <dbReference type="ChEBI" id="CHEBI:57936"/>
        <dbReference type="ChEBI" id="CHEBI:58349"/>
        <dbReference type="EC" id="1.2.1.38"/>
    </reaction>
</comment>
<evidence type="ECO:0000256" key="5">
    <source>
        <dbReference type="ARBA" id="ARBA00023002"/>
    </source>
</evidence>
<dbReference type="InterPro" id="IPR050085">
    <property type="entry name" value="AGPR"/>
</dbReference>
<comment type="function">
    <text evidence="7">Catalyzes the NADPH-dependent reduction of N-acetyl-5-glutamyl phosphate to yield N-acetyl-L-glutamate 5-semialdehyde.</text>
</comment>
<dbReference type="GO" id="GO:0003942">
    <property type="term" value="F:N-acetyl-gamma-glutamyl-phosphate reductase activity"/>
    <property type="evidence" value="ECO:0007669"/>
    <property type="project" value="UniProtKB-UniRule"/>
</dbReference>
<evidence type="ECO:0000256" key="8">
    <source>
        <dbReference type="PROSITE-ProRule" id="PRU10010"/>
    </source>
</evidence>
<feature type="domain" description="Semialdehyde dehydrogenase NAD-binding" evidence="9">
    <location>
        <begin position="10"/>
        <end position="146"/>
    </location>
</feature>
<sequence length="351" mass="37467">MPAQATNQLRVAVVGANGYGGLQTLRLLHGHPALQVTFLAGDRSAGKPWSRIAPFLAAASDLLVERPDPDRIASRADLVVAARFTPALLDRGLRVLDLSADYRFTDLDAWRAIYGPIVHNDRNDGALCREAVYGLPECCADAIATARLVGCPGCYPTASLLALMPLLQKGLIETDGIIIDAKSGTSGGGREAKVNLLLAEADEAVMPYGVTGHRHTGEIELQASRMAGQTIQLQFTPHLLPMVRGLLATVYGRLRDPGLTAEDLTTVYEAAYRSAPCVTVLPSGTYPSTKWVRQTNKAMLSVAVDSRTGQVIVLSAIDNLIKGQAGQAVQCMNLMAGLPQDMGLPLLPFYP</sequence>
<accession>A0A524RTR7</accession>
<comment type="caution">
    <text evidence="10">The sequence shown here is derived from an EMBL/GenBank/DDBJ whole genome shotgun (WGS) entry which is preliminary data.</text>
</comment>
<protein>
    <recommendedName>
        <fullName evidence="7">N-acetyl-gamma-glutamyl-phosphate reductase</fullName>
        <shortName evidence="7">AGPR</shortName>
        <ecNumber evidence="7">1.2.1.38</ecNumber>
    </recommendedName>
    <alternativeName>
        <fullName evidence="7">N-acetyl-glutamate semialdehyde dehydrogenase</fullName>
        <shortName evidence="7">NAGSA dehydrogenase</shortName>
    </alternativeName>
</protein>
<evidence type="ECO:0000313" key="11">
    <source>
        <dbReference type="Proteomes" id="UP000315454"/>
    </source>
</evidence>
<dbReference type="SUPFAM" id="SSF55347">
    <property type="entry name" value="Glyceraldehyde-3-phosphate dehydrogenase-like, C-terminal domain"/>
    <property type="match status" value="1"/>
</dbReference>
<comment type="subcellular location">
    <subcellularLocation>
        <location evidence="7">Cytoplasm</location>
    </subcellularLocation>
</comment>
<gene>
    <name evidence="7" type="primary">argC</name>
    <name evidence="10" type="ORF">ERJ68_04630</name>
</gene>
<dbReference type="SMART" id="SM00859">
    <property type="entry name" value="Semialdhyde_dh"/>
    <property type="match status" value="1"/>
</dbReference>
<dbReference type="GO" id="GO:0006526">
    <property type="term" value="P:L-arginine biosynthetic process"/>
    <property type="evidence" value="ECO:0007669"/>
    <property type="project" value="UniProtKB-UniRule"/>
</dbReference>
<dbReference type="GO" id="GO:0070401">
    <property type="term" value="F:NADP+ binding"/>
    <property type="evidence" value="ECO:0007669"/>
    <property type="project" value="InterPro"/>
</dbReference>
<keyword evidence="2 7" id="KW-0055">Arginine biosynthesis</keyword>
<keyword evidence="4 7" id="KW-0521">NADP</keyword>
<comment type="pathway">
    <text evidence="1 7">Amino-acid biosynthesis; L-arginine biosynthesis; N(2)-acetyl-L-ornithine from L-glutamate: step 3/4.</text>
</comment>
<evidence type="ECO:0000256" key="4">
    <source>
        <dbReference type="ARBA" id="ARBA00022857"/>
    </source>
</evidence>
<evidence type="ECO:0000313" key="10">
    <source>
        <dbReference type="EMBL" id="TGH22679.1"/>
    </source>
</evidence>
<keyword evidence="7" id="KW-0963">Cytoplasm</keyword>
<evidence type="ECO:0000256" key="6">
    <source>
        <dbReference type="ARBA" id="ARBA00050557"/>
    </source>
</evidence>
<dbReference type="InterPro" id="IPR058924">
    <property type="entry name" value="AGPR_dimerisation_dom"/>
</dbReference>
<evidence type="ECO:0000256" key="7">
    <source>
        <dbReference type="HAMAP-Rule" id="MF_00150"/>
    </source>
</evidence>
<evidence type="ECO:0000256" key="1">
    <source>
        <dbReference type="ARBA" id="ARBA00004862"/>
    </source>
</evidence>
<dbReference type="InterPro" id="IPR000706">
    <property type="entry name" value="AGPR_type-1"/>
</dbReference>
<dbReference type="PROSITE" id="PS01224">
    <property type="entry name" value="ARGC"/>
    <property type="match status" value="1"/>
</dbReference>
<dbReference type="EMBL" id="SRMN01000059">
    <property type="protein sequence ID" value="TGH22679.1"/>
    <property type="molecule type" value="Genomic_DNA"/>
</dbReference>
<dbReference type="InterPro" id="IPR000534">
    <property type="entry name" value="Semialdehyde_DH_NAD-bd"/>
</dbReference>
<dbReference type="GO" id="GO:0005737">
    <property type="term" value="C:cytoplasm"/>
    <property type="evidence" value="ECO:0007669"/>
    <property type="project" value="UniProtKB-SubCell"/>
</dbReference>
<dbReference type="SUPFAM" id="SSF51735">
    <property type="entry name" value="NAD(P)-binding Rossmann-fold domains"/>
    <property type="match status" value="1"/>
</dbReference>
<organism evidence="10 11">
    <name type="scientific">Aphanocapsa feldmannii 277cI</name>
    <dbReference type="NCBI Taxonomy" id="2507554"/>
    <lineage>
        <taxon>Bacteria</taxon>
        <taxon>Bacillati</taxon>
        <taxon>Cyanobacteriota</taxon>
        <taxon>Cyanophyceae</taxon>
        <taxon>Oscillatoriophycideae</taxon>
        <taxon>Chroococcales</taxon>
        <taxon>Microcystaceae</taxon>
        <taxon>Aphanocapsa</taxon>
    </lineage>
</organism>
<dbReference type="InterPro" id="IPR036291">
    <property type="entry name" value="NAD(P)-bd_dom_sf"/>
</dbReference>